<accession>A0A1A7NZ70</accession>
<dbReference type="SMART" id="SM00304">
    <property type="entry name" value="HAMP"/>
    <property type="match status" value="1"/>
</dbReference>
<dbReference type="PANTHER" id="PTHR43065">
    <property type="entry name" value="SENSOR HISTIDINE KINASE"/>
    <property type="match status" value="1"/>
</dbReference>
<dbReference type="InterPro" id="IPR036097">
    <property type="entry name" value="HisK_dim/P_sf"/>
</dbReference>
<dbReference type="InterPro" id="IPR003661">
    <property type="entry name" value="HisK_dim/P_dom"/>
</dbReference>
<keyword evidence="7 14" id="KW-0418">Kinase</keyword>
<dbReference type="InterPro" id="IPR017116">
    <property type="entry name" value="Sig_transdc_His_kinase_PgtB"/>
</dbReference>
<dbReference type="InterPro" id="IPR036890">
    <property type="entry name" value="HATPase_C_sf"/>
</dbReference>
<dbReference type="Proteomes" id="UP000092649">
    <property type="component" value="Unassembled WGS sequence"/>
</dbReference>
<feature type="domain" description="Histidine kinase" evidence="12">
    <location>
        <begin position="452"/>
        <end position="659"/>
    </location>
</feature>
<evidence type="ECO:0000259" key="12">
    <source>
        <dbReference type="PROSITE" id="PS50109"/>
    </source>
</evidence>
<keyword evidence="4" id="KW-0597">Phosphoprotein</keyword>
<proteinExistence type="predicted"/>
<dbReference type="GO" id="GO:0000155">
    <property type="term" value="F:phosphorelay sensor kinase activity"/>
    <property type="evidence" value="ECO:0007669"/>
    <property type="project" value="InterPro"/>
</dbReference>
<evidence type="ECO:0000256" key="8">
    <source>
        <dbReference type="ARBA" id="ARBA00022840"/>
    </source>
</evidence>
<feature type="domain" description="HAMP" evidence="13">
    <location>
        <begin position="355"/>
        <end position="407"/>
    </location>
</feature>
<evidence type="ECO:0000256" key="1">
    <source>
        <dbReference type="ARBA" id="ARBA00000085"/>
    </source>
</evidence>
<dbReference type="GO" id="GO:0005524">
    <property type="term" value="F:ATP binding"/>
    <property type="evidence" value="ECO:0007669"/>
    <property type="project" value="UniProtKB-KW"/>
</dbReference>
<dbReference type="Gene3D" id="1.10.287.130">
    <property type="match status" value="1"/>
</dbReference>
<protein>
    <recommendedName>
        <fullName evidence="3">histidine kinase</fullName>
        <ecNumber evidence="3">2.7.13.3</ecNumber>
    </recommendedName>
</protein>
<dbReference type="InterPro" id="IPR003660">
    <property type="entry name" value="HAMP_dom"/>
</dbReference>
<evidence type="ECO:0000256" key="11">
    <source>
        <dbReference type="SAM" id="Phobius"/>
    </source>
</evidence>
<dbReference type="Pfam" id="PF02518">
    <property type="entry name" value="HATPase_c"/>
    <property type="match status" value="1"/>
</dbReference>
<dbReference type="OrthoDB" id="9772100at2"/>
<gene>
    <name evidence="14" type="ORF">QS62_04940</name>
</gene>
<dbReference type="PROSITE" id="PS50109">
    <property type="entry name" value="HIS_KIN"/>
    <property type="match status" value="1"/>
</dbReference>
<comment type="catalytic activity">
    <reaction evidence="1">
        <text>ATP + protein L-histidine = ADP + protein N-phospho-L-histidine.</text>
        <dbReference type="EC" id="2.7.13.3"/>
    </reaction>
</comment>
<evidence type="ECO:0000313" key="15">
    <source>
        <dbReference type="Proteomes" id="UP000092649"/>
    </source>
</evidence>
<comment type="caution">
    <text evidence="14">The sequence shown here is derived from an EMBL/GenBank/DDBJ whole genome shotgun (WGS) entry which is preliminary data.</text>
</comment>
<evidence type="ECO:0000256" key="2">
    <source>
        <dbReference type="ARBA" id="ARBA00004370"/>
    </source>
</evidence>
<dbReference type="EMBL" id="JTJL01000016">
    <property type="protein sequence ID" value="OBW94998.1"/>
    <property type="molecule type" value="Genomic_DNA"/>
</dbReference>
<feature type="transmembrane region" description="Helical" evidence="11">
    <location>
        <begin position="332"/>
        <end position="353"/>
    </location>
</feature>
<name>A0A1A7NZ70_9PAST</name>
<dbReference type="PANTHER" id="PTHR43065:SF10">
    <property type="entry name" value="PEROXIDE STRESS-ACTIVATED HISTIDINE KINASE MAK3"/>
    <property type="match status" value="1"/>
</dbReference>
<dbReference type="Gene3D" id="3.30.565.10">
    <property type="entry name" value="Histidine kinase-like ATPase, C-terminal domain"/>
    <property type="match status" value="1"/>
</dbReference>
<reference evidence="14 15" key="1">
    <citation type="submission" date="2014-11" db="EMBL/GenBank/DDBJ databases">
        <title>Pan-genome of Gallibacterium spp.</title>
        <authorList>
            <person name="Kudirkiene E."/>
            <person name="Bojesen A.M."/>
        </authorList>
    </citation>
    <scope>NUCLEOTIDE SEQUENCE [LARGE SCALE GENOMIC DNA]</scope>
    <source>
        <strain evidence="14 15">F150</strain>
    </source>
</reference>
<dbReference type="EC" id="2.7.13.3" evidence="3"/>
<comment type="subcellular location">
    <subcellularLocation>
        <location evidence="2">Membrane</location>
    </subcellularLocation>
</comment>
<dbReference type="SUPFAM" id="SSF55874">
    <property type="entry name" value="ATPase domain of HSP90 chaperone/DNA topoisomerase II/histidine kinase"/>
    <property type="match status" value="1"/>
</dbReference>
<evidence type="ECO:0000256" key="3">
    <source>
        <dbReference type="ARBA" id="ARBA00012438"/>
    </source>
</evidence>
<organism evidence="14 15">
    <name type="scientific">Gallibacterium salpingitidis</name>
    <dbReference type="NCBI Taxonomy" id="505341"/>
    <lineage>
        <taxon>Bacteria</taxon>
        <taxon>Pseudomonadati</taxon>
        <taxon>Pseudomonadota</taxon>
        <taxon>Gammaproteobacteria</taxon>
        <taxon>Pasteurellales</taxon>
        <taxon>Pasteurellaceae</taxon>
        <taxon>Gallibacterium</taxon>
    </lineage>
</organism>
<keyword evidence="10" id="KW-0175">Coiled coil</keyword>
<dbReference type="PIRSF" id="PIRSF037119">
    <property type="entry name" value="STHK_PgtB"/>
    <property type="match status" value="1"/>
</dbReference>
<feature type="coiled-coil region" evidence="10">
    <location>
        <begin position="399"/>
        <end position="443"/>
    </location>
</feature>
<keyword evidence="9" id="KW-0902">Two-component regulatory system</keyword>
<feature type="coiled-coil region" evidence="10">
    <location>
        <begin position="77"/>
        <end position="107"/>
    </location>
</feature>
<evidence type="ECO:0000256" key="10">
    <source>
        <dbReference type="SAM" id="Coils"/>
    </source>
</evidence>
<evidence type="ECO:0000256" key="6">
    <source>
        <dbReference type="ARBA" id="ARBA00022741"/>
    </source>
</evidence>
<dbReference type="PATRIC" id="fig|505341.3.peg.994"/>
<keyword evidence="5" id="KW-0808">Transferase</keyword>
<dbReference type="Pfam" id="PF00512">
    <property type="entry name" value="HisKA"/>
    <property type="match status" value="1"/>
</dbReference>
<evidence type="ECO:0000256" key="7">
    <source>
        <dbReference type="ARBA" id="ARBA00022777"/>
    </source>
</evidence>
<dbReference type="InterPro" id="IPR003594">
    <property type="entry name" value="HATPase_dom"/>
</dbReference>
<keyword evidence="15" id="KW-1185">Reference proteome</keyword>
<evidence type="ECO:0000256" key="9">
    <source>
        <dbReference type="ARBA" id="ARBA00023012"/>
    </source>
</evidence>
<evidence type="ECO:0000313" key="14">
    <source>
        <dbReference type="EMBL" id="OBW94998.1"/>
    </source>
</evidence>
<keyword evidence="6" id="KW-0547">Nucleotide-binding</keyword>
<dbReference type="SUPFAM" id="SSF47384">
    <property type="entry name" value="Homodimeric domain of signal transducing histidine kinase"/>
    <property type="match status" value="1"/>
</dbReference>
<keyword evidence="11" id="KW-0812">Transmembrane</keyword>
<sequence length="661" mass="76037">MKSWLKRLDLSTGLQLSFLISVFLCLLVGGVGLYTWQQQRIEINYALVQNFPKVQAAFQTEEQINILHNAFIRLVNVNNTNEKIARYNDAKQQLSTLKELIIELDENLNDDLMHLLHQQSSLLEQISQNITGTLTLNEELNKVLSKINWLHDDFHNEFTALLQEMSWQQSTLAKTITQQPQATQKIEQLKQLQQELLLVYDLTNYEEQIITELRSQIAEYTQKDNTVKLHNYLSYLSLLINNQINLLSRHSPISTIKQILDELIQLGLNHQELPTLFAVRSQLNQQRQQLVKDSDTIFKSFRKRINTQVGNSENQLHLLHYIVEKSTQFNGFLILLVMLIACLFVIAVNFFYIRLRLLKRFQQLNLAVSQLTSGKDNVKIAVYGNDELGRIAQLLRLFLSEMQKKQAELEARNQTLLNEIHNRIKIQTELENIQNELTQAAKLAAVGKTLTSISHEITQPLNAMNAYLFSAKRAIQKQKMEAVLDYLNKINHLVDRTALIIKRLRQFSRQGVGKLQAVNLTNCIQNSWELLESKHKNRQGKLIMPPTLPNILGEDVLIEQVFVNLFLNSLEAIEHIPPEIHIEINHCDKNNICLWVSDNGKGWPLSDKLLQPFSTNKSINLGLGLSISRSIMEQCQGELHIASTLTHHALVILNFKVTQNV</sequence>
<evidence type="ECO:0000259" key="13">
    <source>
        <dbReference type="PROSITE" id="PS50885"/>
    </source>
</evidence>
<dbReference type="PROSITE" id="PS50885">
    <property type="entry name" value="HAMP"/>
    <property type="match status" value="1"/>
</dbReference>
<dbReference type="CDD" id="cd00082">
    <property type="entry name" value="HisKA"/>
    <property type="match status" value="1"/>
</dbReference>
<dbReference type="SMART" id="SM00388">
    <property type="entry name" value="HisKA"/>
    <property type="match status" value="1"/>
</dbReference>
<dbReference type="SMART" id="SM00387">
    <property type="entry name" value="HATPase_c"/>
    <property type="match status" value="1"/>
</dbReference>
<evidence type="ECO:0000256" key="5">
    <source>
        <dbReference type="ARBA" id="ARBA00022679"/>
    </source>
</evidence>
<dbReference type="RefSeq" id="WP_066106783.1">
    <property type="nucleotide sequence ID" value="NZ_JTJL01000016.1"/>
</dbReference>
<dbReference type="AlphaFoldDB" id="A0A1A7NZ70"/>
<dbReference type="InterPro" id="IPR005467">
    <property type="entry name" value="His_kinase_dom"/>
</dbReference>
<feature type="transmembrane region" description="Helical" evidence="11">
    <location>
        <begin position="12"/>
        <end position="36"/>
    </location>
</feature>
<keyword evidence="8" id="KW-0067">ATP-binding</keyword>
<evidence type="ECO:0000256" key="4">
    <source>
        <dbReference type="ARBA" id="ARBA00022553"/>
    </source>
</evidence>
<dbReference type="Gene3D" id="6.10.340.10">
    <property type="match status" value="1"/>
</dbReference>
<keyword evidence="11" id="KW-1133">Transmembrane helix</keyword>
<dbReference type="GO" id="GO:0016020">
    <property type="term" value="C:membrane"/>
    <property type="evidence" value="ECO:0007669"/>
    <property type="project" value="UniProtKB-SubCell"/>
</dbReference>
<keyword evidence="11" id="KW-0472">Membrane</keyword>